<feature type="modified residue" description="4-aspartylphosphate" evidence="2">
    <location>
        <position position="56"/>
    </location>
</feature>
<protein>
    <recommendedName>
        <fullName evidence="3">Response regulatory domain-containing protein</fullName>
    </recommendedName>
</protein>
<reference evidence="4 5" key="1">
    <citation type="journal article" date="2016" name="Nat. Commun.">
        <title>Thousands of microbial genomes shed light on interconnected biogeochemical processes in an aquifer system.</title>
        <authorList>
            <person name="Anantharaman K."/>
            <person name="Brown C.T."/>
            <person name="Hug L.A."/>
            <person name="Sharon I."/>
            <person name="Castelle C.J."/>
            <person name="Probst A.J."/>
            <person name="Thomas B.C."/>
            <person name="Singh A."/>
            <person name="Wilkins M.J."/>
            <person name="Karaoz U."/>
            <person name="Brodie E.L."/>
            <person name="Williams K.H."/>
            <person name="Hubbard S.S."/>
            <person name="Banfield J.F."/>
        </authorList>
    </citation>
    <scope>NUCLEOTIDE SEQUENCE [LARGE SCALE GENOMIC DNA]</scope>
</reference>
<accession>A0A1G2G313</accession>
<dbReference type="Pfam" id="PF00072">
    <property type="entry name" value="Response_reg"/>
    <property type="match status" value="1"/>
</dbReference>
<dbReference type="InterPro" id="IPR011006">
    <property type="entry name" value="CheY-like_superfamily"/>
</dbReference>
<dbReference type="Gene3D" id="3.40.50.2300">
    <property type="match status" value="1"/>
</dbReference>
<evidence type="ECO:0000313" key="4">
    <source>
        <dbReference type="EMBL" id="OGZ44178.1"/>
    </source>
</evidence>
<evidence type="ECO:0000256" key="2">
    <source>
        <dbReference type="PROSITE-ProRule" id="PRU00169"/>
    </source>
</evidence>
<dbReference type="PROSITE" id="PS50110">
    <property type="entry name" value="RESPONSE_REGULATORY"/>
    <property type="match status" value="1"/>
</dbReference>
<feature type="domain" description="Response regulatory" evidence="3">
    <location>
        <begin position="7"/>
        <end position="123"/>
    </location>
</feature>
<keyword evidence="1 2" id="KW-0597">Phosphoprotein</keyword>
<dbReference type="Proteomes" id="UP000177480">
    <property type="component" value="Unassembled WGS sequence"/>
</dbReference>
<dbReference type="InterPro" id="IPR001789">
    <property type="entry name" value="Sig_transdc_resp-reg_receiver"/>
</dbReference>
<dbReference type="GO" id="GO:0000160">
    <property type="term" value="P:phosphorelay signal transduction system"/>
    <property type="evidence" value="ECO:0007669"/>
    <property type="project" value="InterPro"/>
</dbReference>
<sequence length="127" mass="13712">MADIPTKLLIVDDEPALLNLALTYFQQSGYDVRGIPDPGDIPKTLAGWKPDLILLDIIMPNANGLDVLRGLKQDPATSSIPVFIFSNLDSEDQIAEALSAGAIGYLTKANYSLEDIGKKIQEILSQA</sequence>
<organism evidence="4 5">
    <name type="scientific">Candidatus Ryanbacteria bacterium RIFCSPHIGHO2_01_FULL_45_22</name>
    <dbReference type="NCBI Taxonomy" id="1802114"/>
    <lineage>
        <taxon>Bacteria</taxon>
        <taxon>Candidatus Ryaniibacteriota</taxon>
    </lineage>
</organism>
<name>A0A1G2G313_9BACT</name>
<dbReference type="STRING" id="1802114.A2719_02345"/>
<evidence type="ECO:0000256" key="1">
    <source>
        <dbReference type="ARBA" id="ARBA00022553"/>
    </source>
</evidence>
<dbReference type="PANTHER" id="PTHR44591">
    <property type="entry name" value="STRESS RESPONSE REGULATOR PROTEIN 1"/>
    <property type="match status" value="1"/>
</dbReference>
<dbReference type="SUPFAM" id="SSF52172">
    <property type="entry name" value="CheY-like"/>
    <property type="match status" value="1"/>
</dbReference>
<gene>
    <name evidence="4" type="ORF">A2719_02345</name>
</gene>
<evidence type="ECO:0000313" key="5">
    <source>
        <dbReference type="Proteomes" id="UP000177480"/>
    </source>
</evidence>
<dbReference type="InterPro" id="IPR050595">
    <property type="entry name" value="Bact_response_regulator"/>
</dbReference>
<dbReference type="AlphaFoldDB" id="A0A1G2G313"/>
<dbReference type="EMBL" id="MHNK01000007">
    <property type="protein sequence ID" value="OGZ44178.1"/>
    <property type="molecule type" value="Genomic_DNA"/>
</dbReference>
<dbReference type="PANTHER" id="PTHR44591:SF23">
    <property type="entry name" value="CHEY SUBFAMILY"/>
    <property type="match status" value="1"/>
</dbReference>
<dbReference type="SMART" id="SM00448">
    <property type="entry name" value="REC"/>
    <property type="match status" value="1"/>
</dbReference>
<evidence type="ECO:0000259" key="3">
    <source>
        <dbReference type="PROSITE" id="PS50110"/>
    </source>
</evidence>
<proteinExistence type="predicted"/>
<comment type="caution">
    <text evidence="4">The sequence shown here is derived from an EMBL/GenBank/DDBJ whole genome shotgun (WGS) entry which is preliminary data.</text>
</comment>